<feature type="compositionally biased region" description="Basic and acidic residues" evidence="1">
    <location>
        <begin position="1"/>
        <end position="18"/>
    </location>
</feature>
<dbReference type="Proteomes" id="UP000682877">
    <property type="component" value="Chromosome 2"/>
</dbReference>
<evidence type="ECO:0000313" key="2">
    <source>
        <dbReference type="EMBL" id="CAE5964309.1"/>
    </source>
</evidence>
<evidence type="ECO:0000256" key="1">
    <source>
        <dbReference type="SAM" id="MobiDB-lite"/>
    </source>
</evidence>
<evidence type="ECO:0000313" key="3">
    <source>
        <dbReference type="Proteomes" id="UP000682877"/>
    </source>
</evidence>
<organism evidence="2 3">
    <name type="scientific">Arabidopsis arenosa</name>
    <name type="common">Sand rock-cress</name>
    <name type="synonym">Cardaminopsis arenosa</name>
    <dbReference type="NCBI Taxonomy" id="38785"/>
    <lineage>
        <taxon>Eukaryota</taxon>
        <taxon>Viridiplantae</taxon>
        <taxon>Streptophyta</taxon>
        <taxon>Embryophyta</taxon>
        <taxon>Tracheophyta</taxon>
        <taxon>Spermatophyta</taxon>
        <taxon>Magnoliopsida</taxon>
        <taxon>eudicotyledons</taxon>
        <taxon>Gunneridae</taxon>
        <taxon>Pentapetalae</taxon>
        <taxon>rosids</taxon>
        <taxon>malvids</taxon>
        <taxon>Brassicales</taxon>
        <taxon>Brassicaceae</taxon>
        <taxon>Camelineae</taxon>
        <taxon>Arabidopsis</taxon>
    </lineage>
</organism>
<keyword evidence="3" id="KW-1185">Reference proteome</keyword>
<sequence>MERQIMDSKKVQRKEEYLPTKQVSDESEQLEKSCLTQEEDACLSDASHNSKKRIREDTICESKKRKKHKPSKESLFKTLFDNKAAMKNDEGWLFGNNQQKSVTNNEAAIKNDEDMIMKLLQISYGDSLFPKAQFLPQFGIFVLPYTVPF</sequence>
<gene>
    <name evidence="2" type="ORF">AARE701A_LOCUS5562</name>
</gene>
<dbReference type="AlphaFoldDB" id="A0A8S1ZQB6"/>
<protein>
    <submittedName>
        <fullName evidence="2">Uncharacterized protein</fullName>
    </submittedName>
</protein>
<name>A0A8S1ZQB6_ARAAE</name>
<dbReference type="EMBL" id="LR999452">
    <property type="protein sequence ID" value="CAE5964309.1"/>
    <property type="molecule type" value="Genomic_DNA"/>
</dbReference>
<reference evidence="2" key="1">
    <citation type="submission" date="2021-01" db="EMBL/GenBank/DDBJ databases">
        <authorList>
            <person name="Bezrukov I."/>
        </authorList>
    </citation>
    <scope>NUCLEOTIDE SEQUENCE</scope>
</reference>
<feature type="region of interest" description="Disordered" evidence="1">
    <location>
        <begin position="1"/>
        <end position="32"/>
    </location>
</feature>
<accession>A0A8S1ZQB6</accession>
<proteinExistence type="predicted"/>